<evidence type="ECO:0000313" key="1">
    <source>
        <dbReference type="EMBL" id="PWK53326.1"/>
    </source>
</evidence>
<name>A0A316G039_9GAMM</name>
<protein>
    <submittedName>
        <fullName evidence="1">Uncharacterized protein</fullName>
    </submittedName>
</protein>
<gene>
    <name evidence="1" type="ORF">C8D97_103153</name>
</gene>
<sequence>MALLTYGEEFSFYCSPVCVYSLLHPEVGGLQFNLAGDSVVLHSNINYSSWLLLSKLNAECC</sequence>
<keyword evidence="2" id="KW-1185">Reference proteome</keyword>
<reference evidence="1 2" key="1">
    <citation type="submission" date="2018-05" db="EMBL/GenBank/DDBJ databases">
        <title>Genomic Encyclopedia of Type Strains, Phase IV (KMG-IV): sequencing the most valuable type-strain genomes for metagenomic binning, comparative biology and taxonomic classification.</title>
        <authorList>
            <person name="Goeker M."/>
        </authorList>
    </citation>
    <scope>NUCLEOTIDE SEQUENCE [LARGE SCALE GENOMIC DNA]</scope>
    <source>
        <strain evidence="1 2">DSM 25350</strain>
    </source>
</reference>
<comment type="caution">
    <text evidence="1">The sequence shown here is derived from an EMBL/GenBank/DDBJ whole genome shotgun (WGS) entry which is preliminary data.</text>
</comment>
<dbReference type="Proteomes" id="UP000245790">
    <property type="component" value="Unassembled WGS sequence"/>
</dbReference>
<proteinExistence type="predicted"/>
<evidence type="ECO:0000313" key="2">
    <source>
        <dbReference type="Proteomes" id="UP000245790"/>
    </source>
</evidence>
<dbReference type="AlphaFoldDB" id="A0A316G039"/>
<dbReference type="EMBL" id="QGGU01000003">
    <property type="protein sequence ID" value="PWK53326.1"/>
    <property type="molecule type" value="Genomic_DNA"/>
</dbReference>
<organism evidence="1 2">
    <name type="scientific">Pleionea mediterranea</name>
    <dbReference type="NCBI Taxonomy" id="523701"/>
    <lineage>
        <taxon>Bacteria</taxon>
        <taxon>Pseudomonadati</taxon>
        <taxon>Pseudomonadota</taxon>
        <taxon>Gammaproteobacteria</taxon>
        <taxon>Oceanospirillales</taxon>
        <taxon>Pleioneaceae</taxon>
        <taxon>Pleionea</taxon>
    </lineage>
</organism>
<accession>A0A316G039</accession>